<evidence type="ECO:0000313" key="10">
    <source>
        <dbReference type="EMBL" id="HJB42192.1"/>
    </source>
</evidence>
<dbReference type="Proteomes" id="UP000886803">
    <property type="component" value="Unassembled WGS sequence"/>
</dbReference>
<dbReference type="EMBL" id="DWYG01000114">
    <property type="protein sequence ID" value="HJB42192.1"/>
    <property type="molecule type" value="Genomic_DNA"/>
</dbReference>
<keyword evidence="3 9" id="KW-0813">Transport</keyword>
<feature type="transmembrane region" description="Helical" evidence="9">
    <location>
        <begin position="150"/>
        <end position="176"/>
    </location>
</feature>
<feature type="transmembrane region" description="Helical" evidence="9">
    <location>
        <begin position="415"/>
        <end position="436"/>
    </location>
</feature>
<keyword evidence="4" id="KW-1003">Cell membrane</keyword>
<name>A0A9D2M6W3_9FIRM</name>
<feature type="transmembrane region" description="Helical" evidence="9">
    <location>
        <begin position="268"/>
        <end position="294"/>
    </location>
</feature>
<evidence type="ECO:0000256" key="4">
    <source>
        <dbReference type="ARBA" id="ARBA00022475"/>
    </source>
</evidence>
<dbReference type="NCBIfam" id="TIGR00796">
    <property type="entry name" value="livcs"/>
    <property type="match status" value="1"/>
</dbReference>
<protein>
    <recommendedName>
        <fullName evidence="9">Branched-chain amino acid transport system carrier protein</fullName>
    </recommendedName>
</protein>
<evidence type="ECO:0000256" key="3">
    <source>
        <dbReference type="ARBA" id="ARBA00022448"/>
    </source>
</evidence>
<sequence length="442" mass="45197">MQKLTWRQLAAVGSMLFGLFFGAGNLIFPVAMGQLAGRNLWAAAAGFLITGVGLPLLGVAALGLSRESGLLALSSRVGRGYGLAFTCALYLTIGPFFAIPRCATVSYTVGIAPLAPGGGAALGVFSLAFFAVVLFFSLRPGQILTWVGKVLNPLFLAFLAVLVLRALAAPLGQAAAVEPAGAYRAAPFATGLLEGYNTMDALAGLAFGILVVQAIRRLGVRAPGDVAVSTVCAGVFSSALMAGIYLLVTLVGAQSRGRFAAAANGGEALAQIAAAYFGRAGALILAATVTVACLKTAVGLITSCGETFVEIFPHGPSYRVWAVGFCLLSFLIANLGLDAILAWSQPVLMALYPLAIVLILLTLAGPLYGDDRAVLRGGLGCTAAAAVLEFLRALPAGAAPAVQPVVDWAAAWLPLYAKGFGWVLPAAVGCAAGLVVRARRSR</sequence>
<feature type="transmembrane region" description="Helical" evidence="9">
    <location>
        <begin position="349"/>
        <end position="368"/>
    </location>
</feature>
<feature type="transmembrane region" description="Helical" evidence="9">
    <location>
        <begin position="40"/>
        <end position="65"/>
    </location>
</feature>
<evidence type="ECO:0000256" key="7">
    <source>
        <dbReference type="ARBA" id="ARBA00022989"/>
    </source>
</evidence>
<keyword evidence="7 9" id="KW-1133">Transmembrane helix</keyword>
<reference evidence="10" key="2">
    <citation type="submission" date="2021-04" db="EMBL/GenBank/DDBJ databases">
        <authorList>
            <person name="Gilroy R."/>
        </authorList>
    </citation>
    <scope>NUCLEOTIDE SEQUENCE</scope>
    <source>
        <strain evidence="10">ChiBcec8-13705</strain>
    </source>
</reference>
<keyword evidence="6 9" id="KW-0029">Amino-acid transport</keyword>
<evidence type="ECO:0000256" key="9">
    <source>
        <dbReference type="RuleBase" id="RU362122"/>
    </source>
</evidence>
<reference evidence="10" key="1">
    <citation type="journal article" date="2021" name="PeerJ">
        <title>Extensive microbial diversity within the chicken gut microbiome revealed by metagenomics and culture.</title>
        <authorList>
            <person name="Gilroy R."/>
            <person name="Ravi A."/>
            <person name="Getino M."/>
            <person name="Pursley I."/>
            <person name="Horton D.L."/>
            <person name="Alikhan N.F."/>
            <person name="Baker D."/>
            <person name="Gharbi K."/>
            <person name="Hall N."/>
            <person name="Watson M."/>
            <person name="Adriaenssens E.M."/>
            <person name="Foster-Nyarko E."/>
            <person name="Jarju S."/>
            <person name="Secka A."/>
            <person name="Antonio M."/>
            <person name="Oren A."/>
            <person name="Chaudhuri R.R."/>
            <person name="La Ragione R."/>
            <person name="Hildebrand F."/>
            <person name="Pallen M.J."/>
        </authorList>
    </citation>
    <scope>NUCLEOTIDE SEQUENCE</scope>
    <source>
        <strain evidence="10">ChiBcec8-13705</strain>
    </source>
</reference>
<keyword evidence="5 9" id="KW-0812">Transmembrane</keyword>
<accession>A0A9D2M6W3</accession>
<evidence type="ECO:0000256" key="2">
    <source>
        <dbReference type="ARBA" id="ARBA00008540"/>
    </source>
</evidence>
<dbReference type="PANTHER" id="PTHR30588">
    <property type="entry name" value="BRANCHED-CHAIN AMINO ACID TRANSPORT SYSTEM 2 CARRIER PROTEIN"/>
    <property type="match status" value="1"/>
</dbReference>
<feature type="transmembrane region" description="Helical" evidence="9">
    <location>
        <begin position="9"/>
        <end position="28"/>
    </location>
</feature>
<evidence type="ECO:0000313" key="11">
    <source>
        <dbReference type="Proteomes" id="UP000886803"/>
    </source>
</evidence>
<dbReference type="Pfam" id="PF05525">
    <property type="entry name" value="Branch_AA_trans"/>
    <property type="match status" value="1"/>
</dbReference>
<evidence type="ECO:0000256" key="1">
    <source>
        <dbReference type="ARBA" id="ARBA00004651"/>
    </source>
</evidence>
<comment type="subcellular location">
    <subcellularLocation>
        <location evidence="1 9">Cell membrane</location>
        <topology evidence="1 9">Multi-pass membrane protein</topology>
    </subcellularLocation>
</comment>
<keyword evidence="8 9" id="KW-0472">Membrane</keyword>
<evidence type="ECO:0000256" key="8">
    <source>
        <dbReference type="ARBA" id="ARBA00023136"/>
    </source>
</evidence>
<gene>
    <name evidence="10" type="primary">brnQ</name>
    <name evidence="10" type="ORF">H9945_06805</name>
</gene>
<dbReference type="GO" id="GO:0015190">
    <property type="term" value="F:L-leucine transmembrane transporter activity"/>
    <property type="evidence" value="ECO:0007669"/>
    <property type="project" value="TreeGrafter"/>
</dbReference>
<organism evidence="10 11">
    <name type="scientific">Candidatus Gemmiger avicola</name>
    <dbReference type="NCBI Taxonomy" id="2838605"/>
    <lineage>
        <taxon>Bacteria</taxon>
        <taxon>Bacillati</taxon>
        <taxon>Bacillota</taxon>
        <taxon>Clostridia</taxon>
        <taxon>Eubacteriales</taxon>
        <taxon>Gemmiger</taxon>
    </lineage>
</organism>
<comment type="similarity">
    <text evidence="2 9">Belongs to the branched chain amino acid transporter family.</text>
</comment>
<dbReference type="GO" id="GO:0015820">
    <property type="term" value="P:L-leucine transport"/>
    <property type="evidence" value="ECO:0007669"/>
    <property type="project" value="TreeGrafter"/>
</dbReference>
<dbReference type="PANTHER" id="PTHR30588:SF0">
    <property type="entry name" value="BRANCHED-CHAIN AMINO ACID PERMEASE BRNQ"/>
    <property type="match status" value="1"/>
</dbReference>
<proteinExistence type="inferred from homology"/>
<feature type="transmembrane region" description="Helical" evidence="9">
    <location>
        <begin position="119"/>
        <end position="138"/>
    </location>
</feature>
<evidence type="ECO:0000256" key="6">
    <source>
        <dbReference type="ARBA" id="ARBA00022970"/>
    </source>
</evidence>
<feature type="transmembrane region" description="Helical" evidence="9">
    <location>
        <begin position="320"/>
        <end position="343"/>
    </location>
</feature>
<dbReference type="AlphaFoldDB" id="A0A9D2M6W3"/>
<dbReference type="GO" id="GO:0005304">
    <property type="term" value="F:L-valine transmembrane transporter activity"/>
    <property type="evidence" value="ECO:0007669"/>
    <property type="project" value="TreeGrafter"/>
</dbReference>
<dbReference type="GO" id="GO:0015188">
    <property type="term" value="F:L-isoleucine transmembrane transporter activity"/>
    <property type="evidence" value="ECO:0007669"/>
    <property type="project" value="TreeGrafter"/>
</dbReference>
<dbReference type="GO" id="GO:0015818">
    <property type="term" value="P:isoleucine transport"/>
    <property type="evidence" value="ECO:0007669"/>
    <property type="project" value="TreeGrafter"/>
</dbReference>
<comment type="function">
    <text evidence="9">Component of the transport system for branched-chain amino acids.</text>
</comment>
<dbReference type="InterPro" id="IPR004685">
    <property type="entry name" value="Brnchd-chn_aa_trnsp_Livcs"/>
</dbReference>
<feature type="transmembrane region" description="Helical" evidence="9">
    <location>
        <begin position="77"/>
        <end position="99"/>
    </location>
</feature>
<comment type="caution">
    <text evidence="9">Lacks conserved residue(s) required for the propagation of feature annotation.</text>
</comment>
<feature type="transmembrane region" description="Helical" evidence="9">
    <location>
        <begin position="227"/>
        <end position="248"/>
    </location>
</feature>
<dbReference type="GO" id="GO:0005886">
    <property type="term" value="C:plasma membrane"/>
    <property type="evidence" value="ECO:0007669"/>
    <property type="project" value="UniProtKB-SubCell"/>
</dbReference>
<comment type="caution">
    <text evidence="10">The sequence shown here is derived from an EMBL/GenBank/DDBJ whole genome shotgun (WGS) entry which is preliminary data.</text>
</comment>
<evidence type="ECO:0000256" key="5">
    <source>
        <dbReference type="ARBA" id="ARBA00022692"/>
    </source>
</evidence>